<protein>
    <submittedName>
        <fullName evidence="1">Uncharacterized protein</fullName>
    </submittedName>
</protein>
<dbReference type="AlphaFoldDB" id="X0YKS1"/>
<evidence type="ECO:0000313" key="1">
    <source>
        <dbReference type="EMBL" id="GAG56779.1"/>
    </source>
</evidence>
<comment type="caution">
    <text evidence="1">The sequence shown here is derived from an EMBL/GenBank/DDBJ whole genome shotgun (WGS) entry which is preliminary data.</text>
</comment>
<dbReference type="EMBL" id="BART01004773">
    <property type="protein sequence ID" value="GAG56779.1"/>
    <property type="molecule type" value="Genomic_DNA"/>
</dbReference>
<reference evidence="1" key="1">
    <citation type="journal article" date="2014" name="Front. Microbiol.">
        <title>High frequency of phylogenetically diverse reductive dehalogenase-homologous genes in deep subseafloor sedimentary metagenomes.</title>
        <authorList>
            <person name="Kawai M."/>
            <person name="Futagami T."/>
            <person name="Toyoda A."/>
            <person name="Takaki Y."/>
            <person name="Nishi S."/>
            <person name="Hori S."/>
            <person name="Arai W."/>
            <person name="Tsubouchi T."/>
            <person name="Morono Y."/>
            <person name="Uchiyama I."/>
            <person name="Ito T."/>
            <person name="Fujiyama A."/>
            <person name="Inagaki F."/>
            <person name="Takami H."/>
        </authorList>
    </citation>
    <scope>NUCLEOTIDE SEQUENCE</scope>
    <source>
        <strain evidence="1">Expedition CK06-06</strain>
    </source>
</reference>
<accession>X0YKS1</accession>
<organism evidence="1">
    <name type="scientific">marine sediment metagenome</name>
    <dbReference type="NCBI Taxonomy" id="412755"/>
    <lineage>
        <taxon>unclassified sequences</taxon>
        <taxon>metagenomes</taxon>
        <taxon>ecological metagenomes</taxon>
    </lineage>
</organism>
<sequence length="89" mass="9818">MKIISIVVIATFFLLTLAGCSVITDAQEVTETKWIGTGISYGKLTVELVPTDNAEADVNYAVELWEKGKLRAKSHVIWSQPELNVHTSK</sequence>
<dbReference type="PROSITE" id="PS51257">
    <property type="entry name" value="PROKAR_LIPOPROTEIN"/>
    <property type="match status" value="1"/>
</dbReference>
<name>X0YKS1_9ZZZZ</name>
<gene>
    <name evidence="1" type="ORF">S01H4_11666</name>
</gene>
<proteinExistence type="predicted"/>